<dbReference type="CDD" id="cd00983">
    <property type="entry name" value="RecA"/>
    <property type="match status" value="1"/>
</dbReference>
<keyword evidence="6 7" id="KW-0233">DNA recombination</keyword>
<evidence type="ECO:0000256" key="8">
    <source>
        <dbReference type="RuleBase" id="RU000526"/>
    </source>
</evidence>
<evidence type="ECO:0000256" key="4">
    <source>
        <dbReference type="ARBA" id="ARBA00022840"/>
    </source>
</evidence>
<dbReference type="InterPro" id="IPR020587">
    <property type="entry name" value="RecA_monomer-monomer_interface"/>
</dbReference>
<dbReference type="HAMAP" id="MF_00268">
    <property type="entry name" value="RecA"/>
    <property type="match status" value="1"/>
</dbReference>
<dbReference type="InterPro" id="IPR049261">
    <property type="entry name" value="RecA-like_C"/>
</dbReference>
<keyword evidence="7 8" id="KW-0742">SOS response</keyword>
<evidence type="ECO:0000256" key="7">
    <source>
        <dbReference type="HAMAP-Rule" id="MF_00268"/>
    </source>
</evidence>
<evidence type="ECO:0000259" key="11">
    <source>
        <dbReference type="PROSITE" id="PS50163"/>
    </source>
</evidence>
<gene>
    <name evidence="7" type="primary">recA</name>
    <name evidence="12" type="ORF">A3A58_01360</name>
</gene>
<comment type="caution">
    <text evidence="12">The sequence shown here is derived from an EMBL/GenBank/DDBJ whole genome shotgun (WGS) entry which is preliminary data.</text>
</comment>
<dbReference type="PROSITE" id="PS50162">
    <property type="entry name" value="RECA_2"/>
    <property type="match status" value="1"/>
</dbReference>
<comment type="caution">
    <text evidence="7">Lacks conserved residue(s) required for the propagation of feature annotation.</text>
</comment>
<evidence type="ECO:0000256" key="1">
    <source>
        <dbReference type="ARBA" id="ARBA00009391"/>
    </source>
</evidence>
<dbReference type="PRINTS" id="PR00142">
    <property type="entry name" value="RECA"/>
</dbReference>
<dbReference type="FunFam" id="3.40.50.300:FF:000087">
    <property type="entry name" value="Recombinase RecA"/>
    <property type="match status" value="1"/>
</dbReference>
<dbReference type="PANTHER" id="PTHR45900">
    <property type="entry name" value="RECA"/>
    <property type="match status" value="1"/>
</dbReference>
<dbReference type="InterPro" id="IPR020588">
    <property type="entry name" value="RecA_ATP-bd"/>
</dbReference>
<dbReference type="GO" id="GO:0006310">
    <property type="term" value="P:DNA recombination"/>
    <property type="evidence" value="ECO:0007669"/>
    <property type="project" value="UniProtKB-UniRule"/>
</dbReference>
<dbReference type="GO" id="GO:0005524">
    <property type="term" value="F:ATP binding"/>
    <property type="evidence" value="ECO:0007669"/>
    <property type="project" value="UniProtKB-UniRule"/>
</dbReference>
<name>A0A1G1VDP8_9BACT</name>
<keyword evidence="3 7" id="KW-0547">Nucleotide-binding</keyword>
<dbReference type="InterPro" id="IPR023400">
    <property type="entry name" value="RecA_C_sf"/>
</dbReference>
<dbReference type="InterPro" id="IPR027417">
    <property type="entry name" value="P-loop_NTPase"/>
</dbReference>
<dbReference type="InterPro" id="IPR049428">
    <property type="entry name" value="RecA-like_N"/>
</dbReference>
<dbReference type="Pfam" id="PF21096">
    <property type="entry name" value="RecA_C"/>
    <property type="match status" value="1"/>
</dbReference>
<sequence>MARVKSTDGEAKAVKSSEASQKLQAIKVAMEQIDKQYGTGSIMRLGEKASATSKTDIIPTGCIALDLALGVGGVPRGRVVEVFGPEASGKTTLTLHIIAEAQKLGGTAAFVDAEHALDPSRAEAIGVNIDDLLVSQPDTGEQALEIVETLVRSGAIDVVVVDSVAALVPKAEIEGEMGDAVMGMQARLMSQALRKLTGAINKTHTTVIFTNQLRLKIGVMFGNPETTPGGLALKFYASVRIDVRKIEAIKDGDLVIGSRHRARVVKNKVAPPFRVAEFDIMNEGGISKVAGLVDVGVELGILQKAGAFYRYNDAILGQGKVAVVTALNEDVKLAEEIEKKVRDAAASAKKLPVELGEETED</sequence>
<proteinExistence type="inferred from homology"/>
<dbReference type="GO" id="GO:0140664">
    <property type="term" value="F:ATP-dependent DNA damage sensor activity"/>
    <property type="evidence" value="ECO:0007669"/>
    <property type="project" value="InterPro"/>
</dbReference>
<dbReference type="SUPFAM" id="SSF54752">
    <property type="entry name" value="RecA protein, C-terminal domain"/>
    <property type="match status" value="1"/>
</dbReference>
<dbReference type="GO" id="GO:0009432">
    <property type="term" value="P:SOS response"/>
    <property type="evidence" value="ECO:0007669"/>
    <property type="project" value="UniProtKB-UniRule"/>
</dbReference>
<dbReference type="AlphaFoldDB" id="A0A1G1VDP8"/>
<dbReference type="Proteomes" id="UP000177685">
    <property type="component" value="Unassembled WGS sequence"/>
</dbReference>
<dbReference type="SMART" id="SM00382">
    <property type="entry name" value="AAA"/>
    <property type="match status" value="1"/>
</dbReference>
<feature type="domain" description="RecA family profile 1" evidence="10">
    <location>
        <begin position="54"/>
        <end position="213"/>
    </location>
</feature>
<comment type="similarity">
    <text evidence="1 7 9">Belongs to the RecA family.</text>
</comment>
<dbReference type="NCBIfam" id="TIGR02012">
    <property type="entry name" value="tigrfam_recA"/>
    <property type="match status" value="1"/>
</dbReference>
<dbReference type="InterPro" id="IPR020584">
    <property type="entry name" value="DNA_recomb/repair_RecA_CS"/>
</dbReference>
<dbReference type="PROSITE" id="PS50163">
    <property type="entry name" value="RECA_3"/>
    <property type="match status" value="1"/>
</dbReference>
<dbReference type="GO" id="GO:0006281">
    <property type="term" value="P:DNA repair"/>
    <property type="evidence" value="ECO:0007669"/>
    <property type="project" value="UniProtKB-UniRule"/>
</dbReference>
<dbReference type="InterPro" id="IPR013765">
    <property type="entry name" value="DNA_recomb/repair_RecA"/>
</dbReference>
<evidence type="ECO:0000256" key="5">
    <source>
        <dbReference type="ARBA" id="ARBA00023125"/>
    </source>
</evidence>
<evidence type="ECO:0000313" key="12">
    <source>
        <dbReference type="EMBL" id="OGY13376.1"/>
    </source>
</evidence>
<feature type="domain" description="RecA family profile 2" evidence="11">
    <location>
        <begin position="218"/>
        <end position="291"/>
    </location>
</feature>
<dbReference type="PANTHER" id="PTHR45900:SF1">
    <property type="entry name" value="MITOCHONDRIAL DNA REPAIR PROTEIN RECA HOMOLOG-RELATED"/>
    <property type="match status" value="1"/>
</dbReference>
<evidence type="ECO:0000256" key="2">
    <source>
        <dbReference type="ARBA" id="ARBA00015553"/>
    </source>
</evidence>
<dbReference type="PROSITE" id="PS00321">
    <property type="entry name" value="RECA_1"/>
    <property type="match status" value="1"/>
</dbReference>
<dbReference type="EMBL" id="MHCD01000035">
    <property type="protein sequence ID" value="OGY13376.1"/>
    <property type="molecule type" value="Genomic_DNA"/>
</dbReference>
<evidence type="ECO:0000259" key="10">
    <source>
        <dbReference type="PROSITE" id="PS50162"/>
    </source>
</evidence>
<accession>A0A1G1VDP8</accession>
<comment type="subcellular location">
    <subcellularLocation>
        <location evidence="7">Cytoplasm</location>
    </subcellularLocation>
</comment>
<keyword evidence="7 8" id="KW-0234">DNA repair</keyword>
<evidence type="ECO:0000256" key="3">
    <source>
        <dbReference type="ARBA" id="ARBA00022741"/>
    </source>
</evidence>
<dbReference type="InterPro" id="IPR003593">
    <property type="entry name" value="AAA+_ATPase"/>
</dbReference>
<reference evidence="12 13" key="1">
    <citation type="journal article" date="2016" name="Nat. Commun.">
        <title>Thousands of microbial genomes shed light on interconnected biogeochemical processes in an aquifer system.</title>
        <authorList>
            <person name="Anantharaman K."/>
            <person name="Brown C.T."/>
            <person name="Hug L.A."/>
            <person name="Sharon I."/>
            <person name="Castelle C.J."/>
            <person name="Probst A.J."/>
            <person name="Thomas B.C."/>
            <person name="Singh A."/>
            <person name="Wilkins M.J."/>
            <person name="Karaoz U."/>
            <person name="Brodie E.L."/>
            <person name="Williams K.H."/>
            <person name="Hubbard S.S."/>
            <person name="Banfield J.F."/>
        </authorList>
    </citation>
    <scope>NUCLEOTIDE SEQUENCE [LARGE SCALE GENOMIC DNA]</scope>
</reference>
<evidence type="ECO:0000256" key="6">
    <source>
        <dbReference type="ARBA" id="ARBA00023172"/>
    </source>
</evidence>
<comment type="function">
    <text evidence="7">Can catalyze the hydrolysis of ATP in the presence of single-stranded DNA, the ATP-dependent uptake of single-stranded DNA by duplex DNA, and the ATP-dependent hybridization of homologous single-stranded DNAs. It interacts with LexA causing its activation and leading to its autocatalytic cleavage.</text>
</comment>
<keyword evidence="7 9" id="KW-0227">DNA damage</keyword>
<dbReference type="Pfam" id="PF00154">
    <property type="entry name" value="RecA_N"/>
    <property type="match status" value="1"/>
</dbReference>
<evidence type="ECO:0000313" key="13">
    <source>
        <dbReference type="Proteomes" id="UP000177685"/>
    </source>
</evidence>
<dbReference type="Gene3D" id="3.40.50.300">
    <property type="entry name" value="P-loop containing nucleotide triphosphate hydrolases"/>
    <property type="match status" value="1"/>
</dbReference>
<evidence type="ECO:0000256" key="9">
    <source>
        <dbReference type="RuleBase" id="RU004527"/>
    </source>
</evidence>
<dbReference type="GO" id="GO:0003697">
    <property type="term" value="F:single-stranded DNA binding"/>
    <property type="evidence" value="ECO:0007669"/>
    <property type="project" value="UniProtKB-UniRule"/>
</dbReference>
<keyword evidence="7" id="KW-0963">Cytoplasm</keyword>
<keyword evidence="4 7" id="KW-0067">ATP-binding</keyword>
<keyword evidence="5 7" id="KW-0238">DNA-binding</keyword>
<organism evidence="12 13">
    <name type="scientific">Candidatus Blackburnbacteria bacterium RIFCSPLOWO2_01_FULL_41_27</name>
    <dbReference type="NCBI Taxonomy" id="1797520"/>
    <lineage>
        <taxon>Bacteria</taxon>
        <taxon>Candidatus Blackburniibacteriota</taxon>
    </lineage>
</organism>
<dbReference type="GO" id="GO:0005829">
    <property type="term" value="C:cytosol"/>
    <property type="evidence" value="ECO:0007669"/>
    <property type="project" value="TreeGrafter"/>
</dbReference>
<dbReference type="SUPFAM" id="SSF52540">
    <property type="entry name" value="P-loop containing nucleoside triphosphate hydrolases"/>
    <property type="match status" value="1"/>
</dbReference>
<protein>
    <recommendedName>
        <fullName evidence="2 7">Protein RecA</fullName>
    </recommendedName>
    <alternativeName>
        <fullName evidence="7 8">Recombinase A</fullName>
    </alternativeName>
</protein>
<dbReference type="GO" id="GO:0003684">
    <property type="term" value="F:damaged DNA binding"/>
    <property type="evidence" value="ECO:0007669"/>
    <property type="project" value="UniProtKB-UniRule"/>
</dbReference>